<evidence type="ECO:0000313" key="1">
    <source>
        <dbReference type="EMBL" id="KRG17810.1"/>
    </source>
</evidence>
<comment type="caution">
    <text evidence="1">The sequence shown here is derived from an EMBL/GenBank/DDBJ whole genome shotgun (WGS) entry which is preliminary data.</text>
</comment>
<dbReference type="EMBL" id="LKAJ01000024">
    <property type="protein sequence ID" value="KRG17810.1"/>
    <property type="molecule type" value="Genomic_DNA"/>
</dbReference>
<dbReference type="Proteomes" id="UP000051497">
    <property type="component" value="Unassembled WGS sequence"/>
</dbReference>
<dbReference type="RefSeq" id="WP_075067713.1">
    <property type="nucleotide sequence ID" value="NZ_LKAJ02000003.1"/>
</dbReference>
<proteinExistence type="predicted"/>
<reference evidence="1" key="1">
    <citation type="submission" date="2015-09" db="EMBL/GenBank/DDBJ databases">
        <title>Draft Genome Sequences of Two Novel Amoeba-resistant Intranuclear Bacteria, Candidatus Berkiella cookevillensis and Candidatus Berkiella aquae.</title>
        <authorList>
            <person name="Mehari Y.T."/>
            <person name="Arivett B.A."/>
            <person name="Farone A.L."/>
            <person name="Gunderson J.H."/>
            <person name="Farone M.B."/>
        </authorList>
    </citation>
    <scope>NUCLEOTIDE SEQUENCE [LARGE SCALE GENOMIC DNA]</scope>
    <source>
        <strain evidence="1">HT99</strain>
    </source>
</reference>
<dbReference type="AlphaFoldDB" id="A0A0Q9YJE5"/>
<dbReference type="InterPro" id="IPR010982">
    <property type="entry name" value="Lambda_DNA-bd_dom_sf"/>
</dbReference>
<dbReference type="STRING" id="295108.HT99x_03130"/>
<name>A0A0Q9YJE5_9GAMM</name>
<dbReference type="Gene3D" id="1.10.260.40">
    <property type="entry name" value="lambda repressor-like DNA-binding domains"/>
    <property type="match status" value="1"/>
</dbReference>
<organism evidence="1">
    <name type="scientific">Candidatus Berkiella aquae</name>
    <dbReference type="NCBI Taxonomy" id="295108"/>
    <lineage>
        <taxon>Bacteria</taxon>
        <taxon>Pseudomonadati</taxon>
        <taxon>Pseudomonadota</taxon>
        <taxon>Gammaproteobacteria</taxon>
        <taxon>Candidatus Berkiellales</taxon>
        <taxon>Candidatus Berkiellaceae</taxon>
        <taxon>Candidatus Berkiella</taxon>
    </lineage>
</organism>
<dbReference type="GO" id="GO:0003677">
    <property type="term" value="F:DNA binding"/>
    <property type="evidence" value="ECO:0007669"/>
    <property type="project" value="InterPro"/>
</dbReference>
<reference evidence="2" key="2">
    <citation type="journal article" date="2016" name="Genome Announc.">
        <title>Draft Genome Sequences of Two Novel Amoeba-Resistant Intranuclear Bacteria, 'Candidatus Berkiella cookevillensis' and 'Candidatus Berkiella aquae'.</title>
        <authorList>
            <person name="Mehari Y.T."/>
            <person name="Arivett B.A."/>
            <person name="Farone A.L."/>
            <person name="Gunderson J.H."/>
            <person name="Farone M.B."/>
        </authorList>
    </citation>
    <scope>NUCLEOTIDE SEQUENCE</scope>
    <source>
        <strain evidence="2">HT99</strain>
    </source>
</reference>
<sequence>MNKKLSTYEKAMQDPEFKKEYKKRYKNFVLSELIIALMTSNEQSIRSLAKECGISASIINKIRTGKQSDLKLSNFINLMDVFGYDLVLEKGDERITLSQELEELPSVKGRSSVVHRRVAVPKHKTHHVRKAAG</sequence>
<evidence type="ECO:0000313" key="3">
    <source>
        <dbReference type="Proteomes" id="UP000051497"/>
    </source>
</evidence>
<dbReference type="EMBL" id="LKAJ02000003">
    <property type="protein sequence ID" value="MCS5712850.1"/>
    <property type="molecule type" value="Genomic_DNA"/>
</dbReference>
<reference evidence="2" key="3">
    <citation type="submission" date="2021-06" db="EMBL/GenBank/DDBJ databases">
        <title>Genomic Description and Analysis of Intracellular Bacteria, Candidatus Berkiella cookevillensis and Candidatus Berkiella aquae.</title>
        <authorList>
            <person name="Kidane D.T."/>
            <person name="Mehari Y.T."/>
            <person name="Rice F.C."/>
            <person name="Arivett B.A."/>
            <person name="Farone A.L."/>
            <person name="Berk S.G."/>
            <person name="Farone M.B."/>
        </authorList>
    </citation>
    <scope>NUCLEOTIDE SEQUENCE</scope>
    <source>
        <strain evidence="2">HT99</strain>
    </source>
</reference>
<gene>
    <name evidence="2" type="ORF">HT99x_015530</name>
    <name evidence="1" type="ORF">HT99x_03130</name>
</gene>
<protein>
    <submittedName>
        <fullName evidence="1">Uncharacterized protein</fullName>
    </submittedName>
</protein>
<accession>A0A0Q9YJE5</accession>
<evidence type="ECO:0000313" key="2">
    <source>
        <dbReference type="EMBL" id="MCS5712850.1"/>
    </source>
</evidence>
<dbReference type="SUPFAM" id="SSF47413">
    <property type="entry name" value="lambda repressor-like DNA-binding domains"/>
    <property type="match status" value="1"/>
</dbReference>
<keyword evidence="3" id="KW-1185">Reference proteome</keyword>